<dbReference type="PhylomeDB" id="S8B725"/>
<protein>
    <recommendedName>
        <fullName evidence="6">Phenylacetyl-CoA ligase</fullName>
    </recommendedName>
</protein>
<dbReference type="PROSITE" id="PS00455">
    <property type="entry name" value="AMP_BINDING"/>
    <property type="match status" value="1"/>
</dbReference>
<name>S8B725_PENO1</name>
<evidence type="ECO:0000313" key="4">
    <source>
        <dbReference type="EMBL" id="EPS34723.1"/>
    </source>
</evidence>
<evidence type="ECO:0000259" key="2">
    <source>
        <dbReference type="Pfam" id="PF00501"/>
    </source>
</evidence>
<dbReference type="InterPro" id="IPR045851">
    <property type="entry name" value="AMP-bd_C_sf"/>
</dbReference>
<gene>
    <name evidence="4" type="ORF">PDE_09687</name>
</gene>
<keyword evidence="5" id="KW-1185">Reference proteome</keyword>
<dbReference type="InterPro" id="IPR025110">
    <property type="entry name" value="AMP-bd_C"/>
</dbReference>
<dbReference type="Pfam" id="PF00501">
    <property type="entry name" value="AMP-binding"/>
    <property type="match status" value="1"/>
</dbReference>
<evidence type="ECO:0008006" key="6">
    <source>
        <dbReference type="Google" id="ProtNLM"/>
    </source>
</evidence>
<feature type="domain" description="AMP-binding enzyme C-terminal" evidence="3">
    <location>
        <begin position="481"/>
        <end position="560"/>
    </location>
</feature>
<reference evidence="4 5" key="1">
    <citation type="journal article" date="2013" name="PLoS ONE">
        <title>Genomic and secretomic analyses reveal unique features of the lignocellulolytic enzyme system of Penicillium decumbens.</title>
        <authorList>
            <person name="Liu G."/>
            <person name="Zhang L."/>
            <person name="Wei X."/>
            <person name="Zou G."/>
            <person name="Qin Y."/>
            <person name="Ma L."/>
            <person name="Li J."/>
            <person name="Zheng H."/>
            <person name="Wang S."/>
            <person name="Wang C."/>
            <person name="Xun L."/>
            <person name="Zhao G.-P."/>
            <person name="Zhou Z."/>
            <person name="Qu Y."/>
        </authorList>
    </citation>
    <scope>NUCLEOTIDE SEQUENCE [LARGE SCALE GENOMIC DNA]</scope>
    <source>
        <strain evidence="5">114-2 / CGMCC 5302</strain>
    </source>
</reference>
<dbReference type="STRING" id="933388.S8B725"/>
<dbReference type="OrthoDB" id="6509636at2759"/>
<proteinExistence type="inferred from homology"/>
<evidence type="ECO:0000259" key="3">
    <source>
        <dbReference type="Pfam" id="PF13193"/>
    </source>
</evidence>
<dbReference type="Gene3D" id="3.30.300.30">
    <property type="match status" value="1"/>
</dbReference>
<feature type="domain" description="AMP-dependent synthetase/ligase" evidence="2">
    <location>
        <begin position="47"/>
        <end position="427"/>
    </location>
</feature>
<dbReference type="SUPFAM" id="SSF56801">
    <property type="entry name" value="Acetyl-CoA synthetase-like"/>
    <property type="match status" value="1"/>
</dbReference>
<evidence type="ECO:0000313" key="5">
    <source>
        <dbReference type="Proteomes" id="UP000019376"/>
    </source>
</evidence>
<dbReference type="PANTHER" id="PTHR24096">
    <property type="entry name" value="LONG-CHAIN-FATTY-ACID--COA LIGASE"/>
    <property type="match status" value="1"/>
</dbReference>
<dbReference type="FunFam" id="3.30.300.30:FF:000007">
    <property type="entry name" value="4-coumarate--CoA ligase 2"/>
    <property type="match status" value="1"/>
</dbReference>
<dbReference type="AlphaFoldDB" id="S8B725"/>
<dbReference type="EMBL" id="KB644415">
    <property type="protein sequence ID" value="EPS34723.1"/>
    <property type="molecule type" value="Genomic_DNA"/>
</dbReference>
<organism evidence="4 5">
    <name type="scientific">Penicillium oxalicum (strain 114-2 / CGMCC 5302)</name>
    <name type="common">Penicillium decumbens</name>
    <dbReference type="NCBI Taxonomy" id="933388"/>
    <lineage>
        <taxon>Eukaryota</taxon>
        <taxon>Fungi</taxon>
        <taxon>Dikarya</taxon>
        <taxon>Ascomycota</taxon>
        <taxon>Pezizomycotina</taxon>
        <taxon>Eurotiomycetes</taxon>
        <taxon>Eurotiomycetidae</taxon>
        <taxon>Eurotiales</taxon>
        <taxon>Aspergillaceae</taxon>
        <taxon>Penicillium</taxon>
    </lineage>
</organism>
<dbReference type="Gene3D" id="3.40.50.12780">
    <property type="entry name" value="N-terminal domain of ligase-like"/>
    <property type="match status" value="1"/>
</dbReference>
<comment type="similarity">
    <text evidence="1">Belongs to the ATP-dependent AMP-binding enzyme family.</text>
</comment>
<accession>S8B725</accession>
<dbReference type="PANTHER" id="PTHR24096:SF422">
    <property type="entry name" value="BCDNA.GH02901"/>
    <property type="match status" value="1"/>
</dbReference>
<evidence type="ECO:0000256" key="1">
    <source>
        <dbReference type="ARBA" id="ARBA00006432"/>
    </source>
</evidence>
<dbReference type="InterPro" id="IPR020845">
    <property type="entry name" value="AMP-binding_CS"/>
</dbReference>
<dbReference type="Proteomes" id="UP000019376">
    <property type="component" value="Unassembled WGS sequence"/>
</dbReference>
<dbReference type="InterPro" id="IPR042099">
    <property type="entry name" value="ANL_N_sf"/>
</dbReference>
<dbReference type="eggNOG" id="KOG1176">
    <property type="taxonomic scope" value="Eukaryota"/>
</dbReference>
<dbReference type="Pfam" id="PF13193">
    <property type="entry name" value="AMP-binding_C"/>
    <property type="match status" value="1"/>
</dbReference>
<dbReference type="CDD" id="cd05911">
    <property type="entry name" value="Firefly_Luc_like"/>
    <property type="match status" value="1"/>
</dbReference>
<dbReference type="InterPro" id="IPR000873">
    <property type="entry name" value="AMP-dep_synth/lig_dom"/>
</dbReference>
<dbReference type="GO" id="GO:0016405">
    <property type="term" value="F:CoA-ligase activity"/>
    <property type="evidence" value="ECO:0007669"/>
    <property type="project" value="TreeGrafter"/>
</dbReference>
<sequence>MVFLPSQQYAPLDPIPDDVPICEFMLNEKYGRMPHAQSSDPFTCGLTGKSYSSREIVDRVDYIARGLAKEFGWAPNQGTEFDKTVGIFSVNTIDALPFFWGVHRLGGVVSPANAAYSAAELKHQILDSGAKALFTCVPLLPVALEGASLAGLPRNRVYLMDVPDAILGGAKVPTEFKTVNQLAEAGKSLPSLEPLKWGPGEGARRTAFLCYSSGTSGLPKGVMISHRNVIANTLQIKAFETRHRESQLPLKGQSVYSDVSIGLLPQSHIYALVVICHAGPYRGDQVIVLPKFDLNVYLSAIQKFKISCLFLVPPIIINMIRSQDICSKYDLSSVTTLFTGAAPLGMETALDFQKIYPNVVIRQGYGLTETSTVVSSTLPGDVVLGSSGCLLPGVEARIMTPEGKEVTDYDTPGELVVRSPSVVLGYLNNEKATKETFENGWMRTGDEAVVRKGPNGTEHVYIVDRIKELIKVKGLQVAPAELEAHLLSHPAVADCAVIAIPDDAAGEVPKAIVVKSPSAGSDEEAAEAIKKHVQDHKARHKWLKGGVRFMDTIPKSPSGKILRRLLRDQEKEARRKAGAKI</sequence>
<dbReference type="HOGENOM" id="CLU_000022_59_2_1"/>